<protein>
    <submittedName>
        <fullName evidence="1">Uncharacterized protein</fullName>
    </submittedName>
</protein>
<dbReference type="Proteomes" id="UP000288805">
    <property type="component" value="Unassembled WGS sequence"/>
</dbReference>
<gene>
    <name evidence="1" type="ORF">CK203_068363</name>
</gene>
<dbReference type="EMBL" id="QGNW01001128">
    <property type="protein sequence ID" value="RVW54318.1"/>
    <property type="molecule type" value="Genomic_DNA"/>
</dbReference>
<proteinExistence type="predicted"/>
<evidence type="ECO:0000313" key="2">
    <source>
        <dbReference type="Proteomes" id="UP000288805"/>
    </source>
</evidence>
<evidence type="ECO:0000313" key="1">
    <source>
        <dbReference type="EMBL" id="RVW54318.1"/>
    </source>
</evidence>
<dbReference type="AlphaFoldDB" id="A0A438F2R7"/>
<accession>A0A438F2R7</accession>
<name>A0A438F2R7_VITVI</name>
<reference evidence="1 2" key="1">
    <citation type="journal article" date="2018" name="PLoS Genet.">
        <title>Population sequencing reveals clonal diversity and ancestral inbreeding in the grapevine cultivar Chardonnay.</title>
        <authorList>
            <person name="Roach M.J."/>
            <person name="Johnson D.L."/>
            <person name="Bohlmann J."/>
            <person name="van Vuuren H.J."/>
            <person name="Jones S.J."/>
            <person name="Pretorius I.S."/>
            <person name="Schmidt S.A."/>
            <person name="Borneman A.R."/>
        </authorList>
    </citation>
    <scope>NUCLEOTIDE SEQUENCE [LARGE SCALE GENOMIC DNA]</scope>
    <source>
        <strain evidence="2">cv. Chardonnay</strain>
        <tissue evidence="1">Leaf</tissue>
    </source>
</reference>
<sequence>MIRSIKKSEDDIPVPPLLKSAALWGMPNLLVPPCYEFLSSCKM</sequence>
<comment type="caution">
    <text evidence="1">The sequence shown here is derived from an EMBL/GenBank/DDBJ whole genome shotgun (WGS) entry which is preliminary data.</text>
</comment>
<organism evidence="1 2">
    <name type="scientific">Vitis vinifera</name>
    <name type="common">Grape</name>
    <dbReference type="NCBI Taxonomy" id="29760"/>
    <lineage>
        <taxon>Eukaryota</taxon>
        <taxon>Viridiplantae</taxon>
        <taxon>Streptophyta</taxon>
        <taxon>Embryophyta</taxon>
        <taxon>Tracheophyta</taxon>
        <taxon>Spermatophyta</taxon>
        <taxon>Magnoliopsida</taxon>
        <taxon>eudicotyledons</taxon>
        <taxon>Gunneridae</taxon>
        <taxon>Pentapetalae</taxon>
        <taxon>rosids</taxon>
        <taxon>Vitales</taxon>
        <taxon>Vitaceae</taxon>
        <taxon>Viteae</taxon>
        <taxon>Vitis</taxon>
    </lineage>
</organism>